<keyword evidence="6" id="KW-1185">Reference proteome</keyword>
<dbReference type="Proteomes" id="UP000266568">
    <property type="component" value="Unassembled WGS sequence"/>
</dbReference>
<evidence type="ECO:0000313" key="6">
    <source>
        <dbReference type="Proteomes" id="UP000266568"/>
    </source>
</evidence>
<evidence type="ECO:0000259" key="4">
    <source>
        <dbReference type="PROSITE" id="PS50949"/>
    </source>
</evidence>
<dbReference type="Pfam" id="PF07729">
    <property type="entry name" value="FCD"/>
    <property type="match status" value="1"/>
</dbReference>
<accession>A0A397NP51</accession>
<dbReference type="Gene3D" id="1.10.10.10">
    <property type="entry name" value="Winged helix-like DNA-binding domain superfamily/Winged helix DNA-binding domain"/>
    <property type="match status" value="1"/>
</dbReference>
<keyword evidence="2" id="KW-0238">DNA-binding</keyword>
<dbReference type="AlphaFoldDB" id="A0A397NP51"/>
<evidence type="ECO:0000256" key="1">
    <source>
        <dbReference type="ARBA" id="ARBA00023015"/>
    </source>
</evidence>
<name>A0A397NP51_9SPHN</name>
<dbReference type="SMART" id="SM00895">
    <property type="entry name" value="FCD"/>
    <property type="match status" value="1"/>
</dbReference>
<evidence type="ECO:0000256" key="2">
    <source>
        <dbReference type="ARBA" id="ARBA00023125"/>
    </source>
</evidence>
<dbReference type="Gene3D" id="1.20.120.530">
    <property type="entry name" value="GntR ligand-binding domain-like"/>
    <property type="match status" value="1"/>
</dbReference>
<dbReference type="EMBL" id="QXDC01000004">
    <property type="protein sequence ID" value="RIA37439.1"/>
    <property type="molecule type" value="Genomic_DNA"/>
</dbReference>
<comment type="caution">
    <text evidence="5">The sequence shown here is derived from an EMBL/GenBank/DDBJ whole genome shotgun (WGS) entry which is preliminary data.</text>
</comment>
<dbReference type="PANTHER" id="PTHR43537:SF44">
    <property type="entry name" value="GNTR FAMILY REGULATORY PROTEIN"/>
    <property type="match status" value="1"/>
</dbReference>
<dbReference type="SUPFAM" id="SSF48008">
    <property type="entry name" value="GntR ligand-binding domain-like"/>
    <property type="match status" value="1"/>
</dbReference>
<keyword evidence="3" id="KW-0804">Transcription</keyword>
<keyword evidence="1" id="KW-0805">Transcription regulation</keyword>
<dbReference type="GO" id="GO:0003677">
    <property type="term" value="F:DNA binding"/>
    <property type="evidence" value="ECO:0007669"/>
    <property type="project" value="UniProtKB-KW"/>
</dbReference>
<dbReference type="SMART" id="SM00345">
    <property type="entry name" value="HTH_GNTR"/>
    <property type="match status" value="1"/>
</dbReference>
<reference evidence="5 6" key="1">
    <citation type="submission" date="2018-08" db="EMBL/GenBank/DDBJ databases">
        <title>Genomic Encyclopedia of Type Strains, Phase IV (KMG-IV): sequencing the most valuable type-strain genomes for metagenomic binning, comparative biology and taxonomic classification.</title>
        <authorList>
            <person name="Goeker M."/>
        </authorList>
    </citation>
    <scope>NUCLEOTIDE SEQUENCE [LARGE SCALE GENOMIC DNA]</scope>
    <source>
        <strain evidence="5 6">DSM 25527</strain>
    </source>
</reference>
<dbReference type="InterPro" id="IPR036390">
    <property type="entry name" value="WH_DNA-bd_sf"/>
</dbReference>
<sequence length="248" mass="27000">MASSVPNPQGAGLARNQLGRNLTYGLLEALGRAIVVGDYKTRPFPTEAELAKTHDVSRSVTREAVKMLTAKGLLGARPKQGTFVQPESNWNLFDTDVLRWLLERRSSISLLRQFNELRIAVEPQAAKLAATRATPPDVAAIGAGLHRMREAEVGRDDTLDADIAFHVAVLYASGNPFYAQFRDVVDTALRTSIRFTNRIAGRSASIDDHAAVHEAIAAGKPDQAEHAMRNLIDDVLVLIEQVVADDPA</sequence>
<dbReference type="RefSeq" id="WP_245968604.1">
    <property type="nucleotide sequence ID" value="NZ_QXDC01000004.1"/>
</dbReference>
<dbReference type="Pfam" id="PF00392">
    <property type="entry name" value="GntR"/>
    <property type="match status" value="1"/>
</dbReference>
<dbReference type="SUPFAM" id="SSF46785">
    <property type="entry name" value="Winged helix' DNA-binding domain"/>
    <property type="match status" value="1"/>
</dbReference>
<dbReference type="GO" id="GO:0003700">
    <property type="term" value="F:DNA-binding transcription factor activity"/>
    <property type="evidence" value="ECO:0007669"/>
    <property type="project" value="InterPro"/>
</dbReference>
<dbReference type="InterPro" id="IPR036388">
    <property type="entry name" value="WH-like_DNA-bd_sf"/>
</dbReference>
<proteinExistence type="predicted"/>
<evidence type="ECO:0000313" key="5">
    <source>
        <dbReference type="EMBL" id="RIA37439.1"/>
    </source>
</evidence>
<evidence type="ECO:0000256" key="3">
    <source>
        <dbReference type="ARBA" id="ARBA00023163"/>
    </source>
</evidence>
<dbReference type="InterPro" id="IPR000524">
    <property type="entry name" value="Tscrpt_reg_HTH_GntR"/>
</dbReference>
<organism evidence="5 6">
    <name type="scientific">Hephaestia caeni</name>
    <dbReference type="NCBI Taxonomy" id="645617"/>
    <lineage>
        <taxon>Bacteria</taxon>
        <taxon>Pseudomonadati</taxon>
        <taxon>Pseudomonadota</taxon>
        <taxon>Alphaproteobacteria</taxon>
        <taxon>Sphingomonadales</taxon>
        <taxon>Sphingomonadaceae</taxon>
        <taxon>Hephaestia</taxon>
    </lineage>
</organism>
<dbReference type="CDD" id="cd07377">
    <property type="entry name" value="WHTH_GntR"/>
    <property type="match status" value="1"/>
</dbReference>
<dbReference type="InterPro" id="IPR011711">
    <property type="entry name" value="GntR_C"/>
</dbReference>
<feature type="domain" description="HTH gntR-type" evidence="4">
    <location>
        <begin position="20"/>
        <end position="87"/>
    </location>
</feature>
<dbReference type="PANTHER" id="PTHR43537">
    <property type="entry name" value="TRANSCRIPTIONAL REGULATOR, GNTR FAMILY"/>
    <property type="match status" value="1"/>
</dbReference>
<dbReference type="InterPro" id="IPR008920">
    <property type="entry name" value="TF_FadR/GntR_C"/>
</dbReference>
<protein>
    <submittedName>
        <fullName evidence="5">GntR family transcriptional regulator</fullName>
    </submittedName>
</protein>
<dbReference type="PROSITE" id="PS50949">
    <property type="entry name" value="HTH_GNTR"/>
    <property type="match status" value="1"/>
</dbReference>
<dbReference type="PRINTS" id="PR00035">
    <property type="entry name" value="HTHGNTR"/>
</dbReference>
<gene>
    <name evidence="5" type="ORF">DFR49_3324</name>
</gene>